<evidence type="ECO:0000256" key="6">
    <source>
        <dbReference type="SAM" id="SignalP"/>
    </source>
</evidence>
<dbReference type="CDD" id="cd00593">
    <property type="entry name" value="RIBOc"/>
    <property type="match status" value="1"/>
</dbReference>
<dbReference type="Proteomes" id="UP000035642">
    <property type="component" value="Unassembled WGS sequence"/>
</dbReference>
<keyword evidence="9" id="KW-1185">Reference proteome</keyword>
<keyword evidence="3" id="KW-0460">Magnesium</keyword>
<dbReference type="InterPro" id="IPR000999">
    <property type="entry name" value="RNase_III_dom"/>
</dbReference>
<protein>
    <submittedName>
        <fullName evidence="10">RNase III domain-containing protein</fullName>
    </submittedName>
</protein>
<evidence type="ECO:0000256" key="1">
    <source>
        <dbReference type="ARBA" id="ARBA00022723"/>
    </source>
</evidence>
<name>A0A158P726_ANGCA</name>
<dbReference type="GO" id="GO:0006309">
    <property type="term" value="P:apoptotic DNA fragmentation"/>
    <property type="evidence" value="ECO:0007669"/>
    <property type="project" value="TreeGrafter"/>
</dbReference>
<dbReference type="SUPFAM" id="SSF69065">
    <property type="entry name" value="RNase III domain-like"/>
    <property type="match status" value="1"/>
</dbReference>
<dbReference type="Gene3D" id="3.30.160.20">
    <property type="match status" value="1"/>
</dbReference>
<sequence length="338" mass="39146">MLLCIFFCLEALNFSKLTFLQFEVMKWLGLKVLTDDVVSMDPLLGFVNTPECPDMAERLLKDMWQQYRFNNKAYLLQAFTHASYFKNRITGCYQRLEFLGDAVLDYMITRYLFEDERQYSPGVLTDLRSALVNNTIFASLAVKYDFHKHFIAMCPGLHHMIEKFVKLCSERNFFDANFNSEMYMVTTEEEIDEGQEEDIEVPKAMSDIFESVAGADANRDLDIVWRVFFNLMRPTIEECCAYPPRSPIRELMELEPGKTRFSKMERIIESGKVRVTVDIGNKMKFTGMGRNYRIAKTTAAKRALKYAYRLEQNSVKQGSPGCCLERRILDDTASSVLG</sequence>
<dbReference type="PROSITE" id="PS50137">
    <property type="entry name" value="DS_RBD"/>
    <property type="match status" value="1"/>
</dbReference>
<dbReference type="PANTHER" id="PTHR14950">
    <property type="entry name" value="DICER-RELATED"/>
    <property type="match status" value="1"/>
</dbReference>
<dbReference type="InterPro" id="IPR036389">
    <property type="entry name" value="RNase_III_sf"/>
</dbReference>
<dbReference type="GO" id="GO:0004525">
    <property type="term" value="F:ribonuclease III activity"/>
    <property type="evidence" value="ECO:0007669"/>
    <property type="project" value="InterPro"/>
</dbReference>
<dbReference type="GO" id="GO:0046872">
    <property type="term" value="F:metal ion binding"/>
    <property type="evidence" value="ECO:0007669"/>
    <property type="project" value="UniProtKB-KW"/>
</dbReference>
<keyword evidence="6" id="KW-0732">Signal</keyword>
<dbReference type="FunFam" id="1.10.1520.10:FF:000005">
    <property type="entry name" value="Putative endoribonuclease dicer"/>
    <property type="match status" value="1"/>
</dbReference>
<accession>A0A158P726</accession>
<feature type="signal peptide" evidence="6">
    <location>
        <begin position="1"/>
        <end position="15"/>
    </location>
</feature>
<keyword evidence="4 5" id="KW-0694">RNA-binding</keyword>
<dbReference type="PROSITE" id="PS50142">
    <property type="entry name" value="RNASE_3_2"/>
    <property type="match status" value="1"/>
</dbReference>
<dbReference type="PANTHER" id="PTHR14950:SF37">
    <property type="entry name" value="ENDORIBONUCLEASE DICER"/>
    <property type="match status" value="1"/>
</dbReference>
<feature type="domain" description="RNase III" evidence="8">
    <location>
        <begin position="56"/>
        <end position="215"/>
    </location>
</feature>
<evidence type="ECO:0000256" key="2">
    <source>
        <dbReference type="ARBA" id="ARBA00022801"/>
    </source>
</evidence>
<keyword evidence="2" id="KW-0378">Hydrolase</keyword>
<evidence type="ECO:0000313" key="9">
    <source>
        <dbReference type="Proteomes" id="UP000035642"/>
    </source>
</evidence>
<dbReference type="WBParaSite" id="ACAC_0000188701-mRNA-1">
    <property type="protein sequence ID" value="ACAC_0000188701-mRNA-1"/>
    <property type="gene ID" value="ACAC_0000188701"/>
</dbReference>
<evidence type="ECO:0000256" key="3">
    <source>
        <dbReference type="ARBA" id="ARBA00022842"/>
    </source>
</evidence>
<dbReference type="CDD" id="cd10843">
    <property type="entry name" value="DSRM_DICER"/>
    <property type="match status" value="1"/>
</dbReference>
<dbReference type="GO" id="GO:0031054">
    <property type="term" value="P:pre-miRNA processing"/>
    <property type="evidence" value="ECO:0007669"/>
    <property type="project" value="InterPro"/>
</dbReference>
<dbReference type="GO" id="GO:0005737">
    <property type="term" value="C:cytoplasm"/>
    <property type="evidence" value="ECO:0007669"/>
    <property type="project" value="TreeGrafter"/>
</dbReference>
<dbReference type="SUPFAM" id="SSF54768">
    <property type="entry name" value="dsRNA-binding domain-like"/>
    <property type="match status" value="1"/>
</dbReference>
<dbReference type="GO" id="GO:0030422">
    <property type="term" value="P:siRNA processing"/>
    <property type="evidence" value="ECO:0007669"/>
    <property type="project" value="InterPro"/>
</dbReference>
<proteinExistence type="predicted"/>
<feature type="domain" description="DRBM" evidence="7">
    <location>
        <begin position="275"/>
        <end position="309"/>
    </location>
</feature>
<dbReference type="GO" id="GO:0070578">
    <property type="term" value="C:RISC-loading complex"/>
    <property type="evidence" value="ECO:0007669"/>
    <property type="project" value="TreeGrafter"/>
</dbReference>
<organism evidence="9 10">
    <name type="scientific">Angiostrongylus cantonensis</name>
    <name type="common">Rat lungworm</name>
    <dbReference type="NCBI Taxonomy" id="6313"/>
    <lineage>
        <taxon>Eukaryota</taxon>
        <taxon>Metazoa</taxon>
        <taxon>Ecdysozoa</taxon>
        <taxon>Nematoda</taxon>
        <taxon>Chromadorea</taxon>
        <taxon>Rhabditida</taxon>
        <taxon>Rhabditina</taxon>
        <taxon>Rhabditomorpha</taxon>
        <taxon>Strongyloidea</taxon>
        <taxon>Metastrongylidae</taxon>
        <taxon>Angiostrongylus</taxon>
    </lineage>
</organism>
<dbReference type="GO" id="GO:0005634">
    <property type="term" value="C:nucleus"/>
    <property type="evidence" value="ECO:0007669"/>
    <property type="project" value="TreeGrafter"/>
</dbReference>
<evidence type="ECO:0000256" key="5">
    <source>
        <dbReference type="PROSITE-ProRule" id="PRU00266"/>
    </source>
</evidence>
<dbReference type="PROSITE" id="PS00517">
    <property type="entry name" value="RNASE_3_1"/>
    <property type="match status" value="1"/>
</dbReference>
<dbReference type="InterPro" id="IPR044441">
    <property type="entry name" value="DICER_DSRM"/>
</dbReference>
<reference evidence="9" key="1">
    <citation type="submission" date="2012-09" db="EMBL/GenBank/DDBJ databases">
        <authorList>
            <person name="Martin A.A."/>
        </authorList>
    </citation>
    <scope>NUCLEOTIDE SEQUENCE</scope>
</reference>
<dbReference type="AlphaFoldDB" id="A0A158P726"/>
<dbReference type="InterPro" id="IPR014720">
    <property type="entry name" value="dsRBD_dom"/>
</dbReference>
<feature type="chain" id="PRO_5013040152" evidence="6">
    <location>
        <begin position="16"/>
        <end position="338"/>
    </location>
</feature>
<evidence type="ECO:0000313" key="10">
    <source>
        <dbReference type="WBParaSite" id="ACAC_0000188701-mRNA-1"/>
    </source>
</evidence>
<dbReference type="Gene3D" id="1.10.1520.10">
    <property type="entry name" value="Ribonuclease III domain"/>
    <property type="match status" value="1"/>
</dbReference>
<dbReference type="GO" id="GO:0004530">
    <property type="term" value="F:deoxyribonuclease I activity"/>
    <property type="evidence" value="ECO:0007669"/>
    <property type="project" value="TreeGrafter"/>
</dbReference>
<keyword evidence="1" id="KW-0479">Metal-binding</keyword>
<evidence type="ECO:0000259" key="7">
    <source>
        <dbReference type="PROSITE" id="PS50137"/>
    </source>
</evidence>
<dbReference type="SMART" id="SM00535">
    <property type="entry name" value="RIBOc"/>
    <property type="match status" value="1"/>
</dbReference>
<reference evidence="10" key="2">
    <citation type="submission" date="2016-04" db="UniProtKB">
        <authorList>
            <consortium name="WormBaseParasite"/>
        </authorList>
    </citation>
    <scope>IDENTIFICATION</scope>
</reference>
<dbReference type="Pfam" id="PF00636">
    <property type="entry name" value="Ribonuclease_3"/>
    <property type="match status" value="1"/>
</dbReference>
<evidence type="ECO:0000256" key="4">
    <source>
        <dbReference type="ARBA" id="ARBA00022884"/>
    </source>
</evidence>
<dbReference type="STRING" id="6313.A0A158P726"/>
<dbReference type="GO" id="GO:0003723">
    <property type="term" value="F:RNA binding"/>
    <property type="evidence" value="ECO:0007669"/>
    <property type="project" value="UniProtKB-UniRule"/>
</dbReference>
<dbReference type="Pfam" id="PF20932">
    <property type="entry name" value="Dicer_dsRBD"/>
    <property type="match status" value="1"/>
</dbReference>
<evidence type="ECO:0000259" key="8">
    <source>
        <dbReference type="PROSITE" id="PS50142"/>
    </source>
</evidence>